<dbReference type="InterPro" id="IPR007138">
    <property type="entry name" value="ABM_dom"/>
</dbReference>
<keyword evidence="2" id="KW-0560">Oxidoreductase</keyword>
<dbReference type="Gene3D" id="3.30.70.100">
    <property type="match status" value="1"/>
</dbReference>
<dbReference type="OrthoDB" id="9812192at2"/>
<dbReference type="AlphaFoldDB" id="A0A066UN44"/>
<dbReference type="SUPFAM" id="SSF54909">
    <property type="entry name" value="Dimeric alpha+beta barrel"/>
    <property type="match status" value="1"/>
</dbReference>
<dbReference type="Pfam" id="PF03992">
    <property type="entry name" value="ABM"/>
    <property type="match status" value="1"/>
</dbReference>
<accession>A0A066UN44</accession>
<evidence type="ECO:0000259" key="1">
    <source>
        <dbReference type="PROSITE" id="PS51725"/>
    </source>
</evidence>
<dbReference type="Proteomes" id="UP000027219">
    <property type="component" value="Unassembled WGS sequence"/>
</dbReference>
<keyword evidence="3" id="KW-1185">Reference proteome</keyword>
<sequence>MSKLTIIATIIAKQDRIDLVKSELIKLIEPTRVEEGCINYDLHQDNDKPAHFVFHENWESETLLEKHLGSQHIADYLAATEGSVESFIINKMTHVA</sequence>
<feature type="domain" description="ABM" evidence="1">
    <location>
        <begin position="4"/>
        <end position="96"/>
    </location>
</feature>
<dbReference type="PANTHER" id="PTHR33336">
    <property type="entry name" value="QUINOL MONOOXYGENASE YGIN-RELATED"/>
    <property type="match status" value="1"/>
</dbReference>
<proteinExistence type="predicted"/>
<dbReference type="GO" id="GO:0004497">
    <property type="term" value="F:monooxygenase activity"/>
    <property type="evidence" value="ECO:0007669"/>
    <property type="project" value="UniProtKB-KW"/>
</dbReference>
<dbReference type="PANTHER" id="PTHR33336:SF3">
    <property type="entry name" value="ABM DOMAIN-CONTAINING PROTEIN"/>
    <property type="match status" value="1"/>
</dbReference>
<name>A0A066UN44_9VIBR</name>
<reference evidence="2 3" key="1">
    <citation type="submission" date="2014-02" db="EMBL/GenBank/DDBJ databases">
        <title>Vibrio fortis Dalian14 Genome Sequencing.</title>
        <authorList>
            <person name="Wang Y."/>
            <person name="Song L."/>
            <person name="Liu G."/>
            <person name="Ding J."/>
        </authorList>
    </citation>
    <scope>NUCLEOTIDE SEQUENCE [LARGE SCALE GENOMIC DNA]</scope>
    <source>
        <strain evidence="2 3">Dalian14</strain>
    </source>
</reference>
<dbReference type="STRING" id="212667.VFDL14_20560"/>
<dbReference type="RefSeq" id="WP_032552644.1">
    <property type="nucleotide sequence ID" value="NZ_JFFR01000027.1"/>
</dbReference>
<dbReference type="PROSITE" id="PS51725">
    <property type="entry name" value="ABM"/>
    <property type="match status" value="1"/>
</dbReference>
<dbReference type="EMBL" id="JFFR01000027">
    <property type="protein sequence ID" value="KDN27287.1"/>
    <property type="molecule type" value="Genomic_DNA"/>
</dbReference>
<evidence type="ECO:0000313" key="2">
    <source>
        <dbReference type="EMBL" id="KDN27287.1"/>
    </source>
</evidence>
<gene>
    <name evidence="2" type="ORF">VFDL14_20560</name>
</gene>
<evidence type="ECO:0000313" key="3">
    <source>
        <dbReference type="Proteomes" id="UP000027219"/>
    </source>
</evidence>
<comment type="caution">
    <text evidence="2">The sequence shown here is derived from an EMBL/GenBank/DDBJ whole genome shotgun (WGS) entry which is preliminary data.</text>
</comment>
<dbReference type="InterPro" id="IPR050744">
    <property type="entry name" value="AI-2_Isomerase_LsrG"/>
</dbReference>
<keyword evidence="2" id="KW-0503">Monooxygenase</keyword>
<protein>
    <submittedName>
        <fullName evidence="2">Antibiotic biosynthesis monooxygenase</fullName>
    </submittedName>
</protein>
<dbReference type="InterPro" id="IPR011008">
    <property type="entry name" value="Dimeric_a/b-barrel"/>
</dbReference>
<organism evidence="2 3">
    <name type="scientific">Vibrio fortis</name>
    <dbReference type="NCBI Taxonomy" id="212667"/>
    <lineage>
        <taxon>Bacteria</taxon>
        <taxon>Pseudomonadati</taxon>
        <taxon>Pseudomonadota</taxon>
        <taxon>Gammaproteobacteria</taxon>
        <taxon>Vibrionales</taxon>
        <taxon>Vibrionaceae</taxon>
        <taxon>Vibrio</taxon>
    </lineage>
</organism>